<dbReference type="Proteomes" id="UP000000740">
    <property type="component" value="Chromosome 2"/>
</dbReference>
<sequence length="69" mass="8047">MGLPAKQEQTITHLWKCVLLRHLREFLSALLALLYCDIAQFFLGFCWTLKRRDSCRSFARVKGDDQCIA</sequence>
<name>B9LWA8_HALLT</name>
<dbReference type="AlphaFoldDB" id="B9LWA8"/>
<evidence type="ECO:0000313" key="2">
    <source>
        <dbReference type="EMBL" id="ACM58498.1"/>
    </source>
</evidence>
<evidence type="ECO:0000313" key="3">
    <source>
        <dbReference type="Proteomes" id="UP000000740"/>
    </source>
</evidence>
<accession>B9LWA8</accession>
<dbReference type="KEGG" id="hla:Hlac_2947"/>
<keyword evidence="1" id="KW-1133">Transmembrane helix</keyword>
<keyword evidence="1" id="KW-0812">Transmembrane</keyword>
<feature type="transmembrane region" description="Helical" evidence="1">
    <location>
        <begin position="26"/>
        <end position="49"/>
    </location>
</feature>
<keyword evidence="1" id="KW-0472">Membrane</keyword>
<dbReference type="EMBL" id="CP001366">
    <property type="protein sequence ID" value="ACM58498.1"/>
    <property type="molecule type" value="Genomic_DNA"/>
</dbReference>
<dbReference type="HOGENOM" id="CLU_2765934_0_0_2"/>
<organism evidence="2 3">
    <name type="scientific">Halorubrum lacusprofundi (strain ATCC 49239 / DSM 5036 / JCM 8891 / ACAM 34)</name>
    <dbReference type="NCBI Taxonomy" id="416348"/>
    <lineage>
        <taxon>Archaea</taxon>
        <taxon>Methanobacteriati</taxon>
        <taxon>Methanobacteriota</taxon>
        <taxon>Stenosarchaea group</taxon>
        <taxon>Halobacteria</taxon>
        <taxon>Halobacteriales</taxon>
        <taxon>Haloferacaceae</taxon>
        <taxon>Halorubrum</taxon>
    </lineage>
</organism>
<reference evidence="2 3" key="1">
    <citation type="journal article" date="2016" name="Stand. Genomic Sci.">
        <title>Complete genome sequence of the Antarctic Halorubrum lacusprofundi type strain ACAM 34.</title>
        <authorList>
            <person name="Anderson I.J."/>
            <person name="DasSarma P."/>
            <person name="Lucas S."/>
            <person name="Copeland A."/>
            <person name="Lapidus A."/>
            <person name="Del Rio T.G."/>
            <person name="Tice H."/>
            <person name="Dalin E."/>
            <person name="Bruce D.C."/>
            <person name="Goodwin L."/>
            <person name="Pitluck S."/>
            <person name="Sims D."/>
            <person name="Brettin T.S."/>
            <person name="Detter J.C."/>
            <person name="Han C.S."/>
            <person name="Larimer F."/>
            <person name="Hauser L."/>
            <person name="Land M."/>
            <person name="Ivanova N."/>
            <person name="Richardson P."/>
            <person name="Cavicchioli R."/>
            <person name="DasSarma S."/>
            <person name="Woese C.R."/>
            <person name="Kyrpides N.C."/>
        </authorList>
    </citation>
    <scope>NUCLEOTIDE SEQUENCE [LARGE SCALE GENOMIC DNA]</scope>
    <source>
        <strain evidence="3">ATCC 49239 / DSM 5036 / JCM 8891 / ACAM 34</strain>
    </source>
</reference>
<proteinExistence type="predicted"/>
<keyword evidence="3" id="KW-1185">Reference proteome</keyword>
<gene>
    <name evidence="2" type="ordered locus">Hlac_2947</name>
</gene>
<evidence type="ECO:0000256" key="1">
    <source>
        <dbReference type="SAM" id="Phobius"/>
    </source>
</evidence>
<protein>
    <submittedName>
        <fullName evidence="2">Uncharacterized protein</fullName>
    </submittedName>
</protein>